<dbReference type="InterPro" id="IPR015517">
    <property type="entry name" value="dCMP_deaminase-rel"/>
</dbReference>
<dbReference type="InterPro" id="IPR016193">
    <property type="entry name" value="Cytidine_deaminase-like"/>
</dbReference>
<proteinExistence type="predicted"/>
<dbReference type="PANTHER" id="PTHR11086">
    <property type="entry name" value="DEOXYCYTIDYLATE DEAMINASE-RELATED"/>
    <property type="match status" value="1"/>
</dbReference>
<accession>A0A6H1ZQZ0</accession>
<organism evidence="3">
    <name type="scientific">viral metagenome</name>
    <dbReference type="NCBI Taxonomy" id="1070528"/>
    <lineage>
        <taxon>unclassified sequences</taxon>
        <taxon>metagenomes</taxon>
        <taxon>organismal metagenomes</taxon>
    </lineage>
</organism>
<dbReference type="GO" id="GO:0004132">
    <property type="term" value="F:dCMP deaminase activity"/>
    <property type="evidence" value="ECO:0007669"/>
    <property type="project" value="InterPro"/>
</dbReference>
<dbReference type="InterPro" id="IPR016473">
    <property type="entry name" value="dCMP_deaminase"/>
</dbReference>
<reference evidence="3" key="1">
    <citation type="submission" date="2020-03" db="EMBL/GenBank/DDBJ databases">
        <title>The deep terrestrial virosphere.</title>
        <authorList>
            <person name="Holmfeldt K."/>
            <person name="Nilsson E."/>
            <person name="Simone D."/>
            <person name="Lopez-Fernandez M."/>
            <person name="Wu X."/>
            <person name="de Brujin I."/>
            <person name="Lundin D."/>
            <person name="Andersson A."/>
            <person name="Bertilsson S."/>
            <person name="Dopson M."/>
        </authorList>
    </citation>
    <scope>NUCLEOTIDE SEQUENCE</scope>
    <source>
        <strain evidence="3">TM448A01437</strain>
    </source>
</reference>
<feature type="domain" description="CMP/dCMP-type deaminase" evidence="2">
    <location>
        <begin position="3"/>
        <end position="171"/>
    </location>
</feature>
<dbReference type="SUPFAM" id="SSF53927">
    <property type="entry name" value="Cytidine deaminase-like"/>
    <property type="match status" value="1"/>
</dbReference>
<protein>
    <submittedName>
        <fullName evidence="3">Putative CMP/dCMP deaminase zinc-binding</fullName>
    </submittedName>
</protein>
<dbReference type="PANTHER" id="PTHR11086:SF18">
    <property type="entry name" value="DEOXYCYTIDYLATE DEAMINASE"/>
    <property type="match status" value="1"/>
</dbReference>
<dbReference type="GO" id="GO:0008270">
    <property type="term" value="F:zinc ion binding"/>
    <property type="evidence" value="ECO:0007669"/>
    <property type="project" value="InterPro"/>
</dbReference>
<evidence type="ECO:0000313" key="3">
    <source>
        <dbReference type="EMBL" id="QJA49727.1"/>
    </source>
</evidence>
<dbReference type="PROSITE" id="PS51747">
    <property type="entry name" value="CYT_DCMP_DEAMINASES_2"/>
    <property type="match status" value="1"/>
</dbReference>
<dbReference type="AlphaFoldDB" id="A0A6H1ZQZ0"/>
<sequence>MNRWDEYFLNICNKVAQNSKCMSRKIGAIIVIDKSIISTGYNGPPRNVIHCDQRHQYDDKLAEKLKFYFTCANRYDYLPKCPRQLMGYKSGEGLEWCVAGHAEGNSIVNAAREGIKVKGATMYMSCSIPCSPCLIKIINAGIVEIVVTKLEYYDVSGEFLVKNSKLKVRTY</sequence>
<dbReference type="Pfam" id="PF00383">
    <property type="entry name" value="dCMP_cyt_deam_1"/>
    <property type="match status" value="1"/>
</dbReference>
<dbReference type="PIRSF" id="PIRSF006019">
    <property type="entry name" value="dCMP_deaminase"/>
    <property type="match status" value="1"/>
</dbReference>
<evidence type="ECO:0000259" key="2">
    <source>
        <dbReference type="PROSITE" id="PS51747"/>
    </source>
</evidence>
<dbReference type="GO" id="GO:0005737">
    <property type="term" value="C:cytoplasm"/>
    <property type="evidence" value="ECO:0007669"/>
    <property type="project" value="TreeGrafter"/>
</dbReference>
<dbReference type="Gene3D" id="3.40.140.10">
    <property type="entry name" value="Cytidine Deaminase, domain 2"/>
    <property type="match status" value="1"/>
</dbReference>
<evidence type="ECO:0000256" key="1">
    <source>
        <dbReference type="ARBA" id="ARBA00022801"/>
    </source>
</evidence>
<dbReference type="InterPro" id="IPR002125">
    <property type="entry name" value="CMP_dCMP_dom"/>
</dbReference>
<dbReference type="GO" id="GO:0006220">
    <property type="term" value="P:pyrimidine nucleotide metabolic process"/>
    <property type="evidence" value="ECO:0007669"/>
    <property type="project" value="InterPro"/>
</dbReference>
<keyword evidence="1" id="KW-0378">Hydrolase</keyword>
<dbReference type="EMBL" id="MT144151">
    <property type="protein sequence ID" value="QJA49727.1"/>
    <property type="molecule type" value="Genomic_DNA"/>
</dbReference>
<name>A0A6H1ZQZ0_9ZZZZ</name>
<gene>
    <name evidence="3" type="ORF">TM448A01437_0013</name>
</gene>